<dbReference type="Proteomes" id="UP000046155">
    <property type="component" value="Unassembled WGS sequence"/>
</dbReference>
<dbReference type="OrthoDB" id="9783599at2"/>
<dbReference type="InterPro" id="IPR003759">
    <property type="entry name" value="Cbl-bd_cap"/>
</dbReference>
<dbReference type="InterPro" id="IPR036724">
    <property type="entry name" value="Cobalamin-bd_sf"/>
</dbReference>
<dbReference type="Pfam" id="PF02607">
    <property type="entry name" value="B12-binding_2"/>
    <property type="match status" value="1"/>
</dbReference>
<dbReference type="GO" id="GO:0005829">
    <property type="term" value="C:cytosol"/>
    <property type="evidence" value="ECO:0007669"/>
    <property type="project" value="TreeGrafter"/>
</dbReference>
<dbReference type="Gene3D" id="3.40.50.280">
    <property type="entry name" value="Cobalamin-binding domain"/>
    <property type="match status" value="1"/>
</dbReference>
<name>A0A0B7MEM0_9FIRM</name>
<dbReference type="AlphaFoldDB" id="A0A0B7MEM0"/>
<evidence type="ECO:0000313" key="6">
    <source>
        <dbReference type="Proteomes" id="UP000046155"/>
    </source>
</evidence>
<dbReference type="SUPFAM" id="SSF47644">
    <property type="entry name" value="Methionine synthase domain"/>
    <property type="match status" value="1"/>
</dbReference>
<proteinExistence type="predicted"/>
<dbReference type="RefSeq" id="WP_044665081.1">
    <property type="nucleotide sequence ID" value="NZ_CDRZ01000231.1"/>
</dbReference>
<dbReference type="GO" id="GO:0031419">
    <property type="term" value="F:cobalamin binding"/>
    <property type="evidence" value="ECO:0007669"/>
    <property type="project" value="InterPro"/>
</dbReference>
<organism evidence="5 6">
    <name type="scientific">Syntrophaceticus schinkii</name>
    <dbReference type="NCBI Taxonomy" id="499207"/>
    <lineage>
        <taxon>Bacteria</taxon>
        <taxon>Bacillati</taxon>
        <taxon>Bacillota</taxon>
        <taxon>Clostridia</taxon>
        <taxon>Thermoanaerobacterales</taxon>
        <taxon>Thermoanaerobacterales Family III. Incertae Sedis</taxon>
        <taxon>Syntrophaceticus</taxon>
    </lineage>
</organism>
<evidence type="ECO:0000256" key="2">
    <source>
        <dbReference type="ARBA" id="ARBA00023285"/>
    </source>
</evidence>
<accession>A0A0B7MEM0</accession>
<dbReference type="Pfam" id="PF02310">
    <property type="entry name" value="B12-binding"/>
    <property type="match status" value="1"/>
</dbReference>
<dbReference type="PANTHER" id="PTHR45833:SF1">
    <property type="entry name" value="METHIONINE SYNTHASE"/>
    <property type="match status" value="1"/>
</dbReference>
<sequence>MDDKLIAAVEQLNEDEVFKLVEQRLKAGKKPVYLREQIRLGMVKVGILYEKGEYFIADLIMAGEIVKNVLKLILTKPENQHHKKMGTILLGTVQGDLHDIGKNIFSSMIEAEGFEVVDLGIDVPPEEFVAKTKEIHPQIIAMSGVLTLALESMKKTVSALTAEGLRDQIRILIGGNPVNRISCEYIGADAFTNNSDEGVTYCKNWLAG</sequence>
<dbReference type="SUPFAM" id="SSF52242">
    <property type="entry name" value="Cobalamin (vitamin B12)-binding domain"/>
    <property type="match status" value="1"/>
</dbReference>
<feature type="domain" description="B12-binding N-terminal" evidence="4">
    <location>
        <begin position="1"/>
        <end position="85"/>
    </location>
</feature>
<dbReference type="InterPro" id="IPR050554">
    <property type="entry name" value="Met_Synthase/Corrinoid"/>
</dbReference>
<evidence type="ECO:0000256" key="1">
    <source>
        <dbReference type="ARBA" id="ARBA00022723"/>
    </source>
</evidence>
<dbReference type="InterPro" id="IPR036594">
    <property type="entry name" value="Meth_synthase_dom"/>
</dbReference>
<dbReference type="SMART" id="SM01018">
    <property type="entry name" value="B12-binding_2"/>
    <property type="match status" value="1"/>
</dbReference>
<dbReference type="PANTHER" id="PTHR45833">
    <property type="entry name" value="METHIONINE SYNTHASE"/>
    <property type="match status" value="1"/>
</dbReference>
<dbReference type="InterPro" id="IPR006158">
    <property type="entry name" value="Cobalamin-bd"/>
</dbReference>
<evidence type="ECO:0000313" key="5">
    <source>
        <dbReference type="EMBL" id="CEO89039.1"/>
    </source>
</evidence>
<dbReference type="GO" id="GO:0046872">
    <property type="term" value="F:metal ion binding"/>
    <property type="evidence" value="ECO:0007669"/>
    <property type="project" value="UniProtKB-KW"/>
</dbReference>
<dbReference type="GO" id="GO:0046653">
    <property type="term" value="P:tetrahydrofolate metabolic process"/>
    <property type="evidence" value="ECO:0007669"/>
    <property type="project" value="TreeGrafter"/>
</dbReference>
<dbReference type="Gene3D" id="1.10.1240.10">
    <property type="entry name" value="Methionine synthase domain"/>
    <property type="match status" value="1"/>
</dbReference>
<evidence type="ECO:0000259" key="3">
    <source>
        <dbReference type="PROSITE" id="PS51332"/>
    </source>
</evidence>
<reference evidence="6" key="1">
    <citation type="submission" date="2015-01" db="EMBL/GenBank/DDBJ databases">
        <authorList>
            <person name="Manzoor Shahid"/>
            <person name="Zubair Saima"/>
        </authorList>
    </citation>
    <scope>NUCLEOTIDE SEQUENCE [LARGE SCALE GENOMIC DNA]</scope>
    <source>
        <strain evidence="6">Sp3</strain>
    </source>
</reference>
<dbReference type="GO" id="GO:0050667">
    <property type="term" value="P:homocysteine metabolic process"/>
    <property type="evidence" value="ECO:0007669"/>
    <property type="project" value="TreeGrafter"/>
</dbReference>
<keyword evidence="6" id="KW-1185">Reference proteome</keyword>
<protein>
    <submittedName>
        <fullName evidence="5">B12 binding domain protein</fullName>
    </submittedName>
</protein>
<keyword evidence="2" id="KW-0170">Cobalt</keyword>
<keyword evidence="1" id="KW-0479">Metal-binding</keyword>
<dbReference type="PROSITE" id="PS51332">
    <property type="entry name" value="B12_BINDING"/>
    <property type="match status" value="1"/>
</dbReference>
<gene>
    <name evidence="5" type="ORF">SSCH_350021</name>
</gene>
<evidence type="ECO:0000259" key="4">
    <source>
        <dbReference type="PROSITE" id="PS51337"/>
    </source>
</evidence>
<dbReference type="PROSITE" id="PS51337">
    <property type="entry name" value="B12_BINDING_NTER"/>
    <property type="match status" value="1"/>
</dbReference>
<feature type="domain" description="B12-binding" evidence="3">
    <location>
        <begin position="85"/>
        <end position="208"/>
    </location>
</feature>
<dbReference type="GO" id="GO:0008705">
    <property type="term" value="F:methionine synthase activity"/>
    <property type="evidence" value="ECO:0007669"/>
    <property type="project" value="TreeGrafter"/>
</dbReference>
<dbReference type="EMBL" id="CDRZ01000231">
    <property type="protein sequence ID" value="CEO89039.1"/>
    <property type="molecule type" value="Genomic_DNA"/>
</dbReference>